<accession>A0A1C7H5B5</accession>
<evidence type="ECO:0000313" key="2">
    <source>
        <dbReference type="Proteomes" id="UP000092631"/>
    </source>
</evidence>
<dbReference type="AlphaFoldDB" id="A0A1C7H5B5"/>
<dbReference type="EMBL" id="CP015401">
    <property type="protein sequence ID" value="ANU58737.1"/>
    <property type="molecule type" value="Genomic_DNA"/>
</dbReference>
<reference evidence="2" key="1">
    <citation type="submission" date="2016-04" db="EMBL/GenBank/DDBJ databases">
        <title>Complete Genome Sequences of Twelve Strains of a Stable Defined Moderately Diverse Mouse Microbiota 2 (sDMDMm2).</title>
        <authorList>
            <person name="Uchimura Y."/>
            <person name="Wyss M."/>
            <person name="Brugiroux S."/>
            <person name="Limenitakis J.P."/>
            <person name="Stecher B."/>
            <person name="McCoy K.D."/>
            <person name="Macpherson A.J."/>
        </authorList>
    </citation>
    <scope>NUCLEOTIDE SEQUENCE [LARGE SCALE GENOMIC DNA]</scope>
    <source>
        <strain evidence="2">I48</strain>
    </source>
</reference>
<dbReference type="KEGG" id="bcae:A4V03_15155"/>
<dbReference type="InterPro" id="IPR011006">
    <property type="entry name" value="CheY-like_superfamily"/>
</dbReference>
<dbReference type="Pfam" id="PF04397">
    <property type="entry name" value="LytTR"/>
    <property type="match status" value="1"/>
</dbReference>
<dbReference type="GeneID" id="82188478"/>
<dbReference type="Gene3D" id="2.40.50.1020">
    <property type="entry name" value="LytTr DNA-binding domain"/>
    <property type="match status" value="1"/>
</dbReference>
<dbReference type="Pfam" id="PF00072">
    <property type="entry name" value="Response_reg"/>
    <property type="match status" value="1"/>
</dbReference>
<gene>
    <name evidence="1" type="ORF">A4V03_15155</name>
</gene>
<dbReference type="OrthoDB" id="1490554at2"/>
<dbReference type="PANTHER" id="PTHR37299">
    <property type="entry name" value="TRANSCRIPTIONAL REGULATOR-RELATED"/>
    <property type="match status" value="1"/>
</dbReference>
<dbReference type="PROSITE" id="PS50110">
    <property type="entry name" value="RESPONSE_REGULATORY"/>
    <property type="match status" value="1"/>
</dbReference>
<dbReference type="GO" id="GO:0000156">
    <property type="term" value="F:phosphorelay response regulator activity"/>
    <property type="evidence" value="ECO:0007669"/>
    <property type="project" value="InterPro"/>
</dbReference>
<name>A0A1C7H5B5_9BACE</name>
<proteinExistence type="predicted"/>
<dbReference type="InterPro" id="IPR046947">
    <property type="entry name" value="LytR-like"/>
</dbReference>
<dbReference type="InterPro" id="IPR007492">
    <property type="entry name" value="LytTR_DNA-bd_dom"/>
</dbReference>
<dbReference type="SUPFAM" id="SSF52172">
    <property type="entry name" value="CheY-like"/>
    <property type="match status" value="1"/>
</dbReference>
<sequence>MNILILEDEPRNAKRLIRLLNDIDRTFIVEGPLASIKETVEFFQSGKTTNLILADIRLTDGLSFEALKYAPATIPIIFTTAYDEYAVQAFKFNSFDYLLKPLDSDELEAAIDKAAKAGKNYTDENLQQLFDALQKNKFRYRERFLLPYRDGYKTVRVSDINHIETENKIVYLRLNNGTSEVVNVSMDELEHQLNPDYFFRANRQYIINVEHVLFLGNYFGGKLIVRLKGYPKTEIQVSKEKAQRLKEWIDR</sequence>
<dbReference type="SMART" id="SM00850">
    <property type="entry name" value="LytTR"/>
    <property type="match status" value="1"/>
</dbReference>
<organism evidence="1 2">
    <name type="scientific">Bacteroides caecimuris</name>
    <dbReference type="NCBI Taxonomy" id="1796613"/>
    <lineage>
        <taxon>Bacteria</taxon>
        <taxon>Pseudomonadati</taxon>
        <taxon>Bacteroidota</taxon>
        <taxon>Bacteroidia</taxon>
        <taxon>Bacteroidales</taxon>
        <taxon>Bacteroidaceae</taxon>
        <taxon>Bacteroides</taxon>
    </lineage>
</organism>
<dbReference type="PROSITE" id="PS50930">
    <property type="entry name" value="HTH_LYTTR"/>
    <property type="match status" value="1"/>
</dbReference>
<dbReference type="Proteomes" id="UP000092631">
    <property type="component" value="Chromosome"/>
</dbReference>
<keyword evidence="1" id="KW-0238">DNA-binding</keyword>
<evidence type="ECO:0000313" key="1">
    <source>
        <dbReference type="EMBL" id="ANU58737.1"/>
    </source>
</evidence>
<dbReference type="PANTHER" id="PTHR37299:SF1">
    <property type="entry name" value="STAGE 0 SPORULATION PROTEIN A HOMOLOG"/>
    <property type="match status" value="1"/>
</dbReference>
<dbReference type="RefSeq" id="WP_008766690.1">
    <property type="nucleotide sequence ID" value="NZ_CAPTDF010000065.1"/>
</dbReference>
<protein>
    <submittedName>
        <fullName evidence="1">DNA-binding response regulator</fullName>
    </submittedName>
</protein>
<dbReference type="Gene3D" id="3.40.50.2300">
    <property type="match status" value="1"/>
</dbReference>
<keyword evidence="2" id="KW-1185">Reference proteome</keyword>
<dbReference type="SMART" id="SM00448">
    <property type="entry name" value="REC"/>
    <property type="match status" value="1"/>
</dbReference>
<dbReference type="GO" id="GO:0003677">
    <property type="term" value="F:DNA binding"/>
    <property type="evidence" value="ECO:0007669"/>
    <property type="project" value="UniProtKB-KW"/>
</dbReference>
<dbReference type="InterPro" id="IPR001789">
    <property type="entry name" value="Sig_transdc_resp-reg_receiver"/>
</dbReference>